<evidence type="ECO:0000313" key="9">
    <source>
        <dbReference type="Proteomes" id="UP000056905"/>
    </source>
</evidence>
<protein>
    <recommendedName>
        <fullName evidence="4">Flagellar basal-body rod protein FlgF</fullName>
    </recommendedName>
</protein>
<name>A0A0P0P175_9CAUL</name>
<dbReference type="SUPFAM" id="SSF117143">
    <property type="entry name" value="Flagellar hook protein flgE"/>
    <property type="match status" value="1"/>
</dbReference>
<dbReference type="Pfam" id="PF06429">
    <property type="entry name" value="Flg_bbr_C"/>
    <property type="match status" value="1"/>
</dbReference>
<keyword evidence="3 4" id="KW-0975">Bacterial flagellum</keyword>
<evidence type="ECO:0000259" key="5">
    <source>
        <dbReference type="Pfam" id="PF00460"/>
    </source>
</evidence>
<gene>
    <name evidence="8" type="ORF">AQ619_11625</name>
</gene>
<dbReference type="NCBIfam" id="TIGR02490">
    <property type="entry name" value="flgF"/>
    <property type="match status" value="1"/>
</dbReference>
<dbReference type="InterPro" id="IPR012836">
    <property type="entry name" value="FlgF"/>
</dbReference>
<dbReference type="PANTHER" id="PTHR30435">
    <property type="entry name" value="FLAGELLAR PROTEIN"/>
    <property type="match status" value="1"/>
</dbReference>
<feature type="domain" description="Flagellar hook protein FlgE/F/G-like D1" evidence="7">
    <location>
        <begin position="85"/>
        <end position="150"/>
    </location>
</feature>
<dbReference type="InterPro" id="IPR053967">
    <property type="entry name" value="LlgE_F_G-like_D1"/>
</dbReference>
<dbReference type="InterPro" id="IPR037925">
    <property type="entry name" value="FlgE/F/G-like"/>
</dbReference>
<dbReference type="InterPro" id="IPR020013">
    <property type="entry name" value="Flagellar_FlgE/F/G"/>
</dbReference>
<evidence type="ECO:0000313" key="8">
    <source>
        <dbReference type="EMBL" id="ALL13934.1"/>
    </source>
</evidence>
<dbReference type="Pfam" id="PF00460">
    <property type="entry name" value="Flg_bb_rod"/>
    <property type="match status" value="1"/>
</dbReference>
<keyword evidence="8" id="KW-0966">Cell projection</keyword>
<keyword evidence="8" id="KW-0969">Cilium</keyword>
<sequence>MENALYIGLSRQMTLRRELDIVANNIANANTTGFKTEDLMVRTEPAKPARTLGSTNPIKFVLDDGVARDFTQGAMTKTGGDFDVAIEGQGFFKVQTAAGERYTRDGRFTTNAEGKLVTQTGHPVLDEGGGEIIVDPKQGSVTIGKDGNISQGRTSVGKIAVVVADDLSTLSKDGDNLYRNTANATLQPAASAVVHQGMLEASNVQSVVQITKLIEVQRAYESMAKMMDNTAELTRSAVERLGKAN</sequence>
<dbReference type="OrthoDB" id="9804559at2"/>
<proteinExistence type="inferred from homology"/>
<dbReference type="Proteomes" id="UP000056905">
    <property type="component" value="Chromosome"/>
</dbReference>
<evidence type="ECO:0000256" key="3">
    <source>
        <dbReference type="ARBA" id="ARBA00023143"/>
    </source>
</evidence>
<reference evidence="8 9" key="1">
    <citation type="submission" date="2015-10" db="EMBL/GenBank/DDBJ databases">
        <title>Conservation of the essential genome among Caulobacter and Brevundimonas species.</title>
        <authorList>
            <person name="Scott D."/>
            <person name="Ely B."/>
        </authorList>
    </citation>
    <scope>NUCLEOTIDE SEQUENCE [LARGE SCALE GENOMIC DNA]</scope>
    <source>
        <strain evidence="8 9">CB4</strain>
    </source>
</reference>
<dbReference type="InterPro" id="IPR019776">
    <property type="entry name" value="Flagellar_basal_body_rod_CS"/>
</dbReference>
<dbReference type="InterPro" id="IPR001444">
    <property type="entry name" value="Flag_bb_rod_N"/>
</dbReference>
<dbReference type="RefSeq" id="WP_062147571.1">
    <property type="nucleotide sequence ID" value="NZ_CP013002.1"/>
</dbReference>
<evidence type="ECO:0000256" key="2">
    <source>
        <dbReference type="ARBA" id="ARBA00009677"/>
    </source>
</evidence>
<dbReference type="PROSITE" id="PS00588">
    <property type="entry name" value="FLAGELLA_BB_ROD"/>
    <property type="match status" value="1"/>
</dbReference>
<keyword evidence="9" id="KW-1185">Reference proteome</keyword>
<dbReference type="STRING" id="69395.AQ619_11625"/>
<dbReference type="GO" id="GO:0030694">
    <property type="term" value="C:bacterial-type flagellum basal body, rod"/>
    <property type="evidence" value="ECO:0007669"/>
    <property type="project" value="UniProtKB-UniRule"/>
</dbReference>
<feature type="domain" description="Flagellar basal body rod protein N-terminal" evidence="5">
    <location>
        <begin position="5"/>
        <end position="35"/>
    </location>
</feature>
<dbReference type="AlphaFoldDB" id="A0A0P0P175"/>
<comment type="subunit">
    <text evidence="4">The basal body constitutes a major portion of the flagellar organelle and consists of five rings (E,L,P,S, and M) mounted on a central rod. The rod consists of about 26 subunits of FlgG in the distal portion, and FlgB, FlgC and FlgF are thought to build up the proximal portion of the rod with about 6 subunits each.</text>
</comment>
<dbReference type="InterPro" id="IPR010930">
    <property type="entry name" value="Flg_bb/hook_C_dom"/>
</dbReference>
<evidence type="ECO:0000259" key="7">
    <source>
        <dbReference type="Pfam" id="PF22692"/>
    </source>
</evidence>
<dbReference type="NCBIfam" id="TIGR03506">
    <property type="entry name" value="FlgEFG_subfam"/>
    <property type="match status" value="1"/>
</dbReference>
<comment type="subcellular location">
    <subcellularLocation>
        <location evidence="1 4">Bacterial flagellum basal body</location>
    </subcellularLocation>
</comment>
<evidence type="ECO:0000256" key="1">
    <source>
        <dbReference type="ARBA" id="ARBA00004117"/>
    </source>
</evidence>
<comment type="similarity">
    <text evidence="2 4">Belongs to the flagella basal body rod proteins family.</text>
</comment>
<dbReference type="KEGG" id="chq:AQ619_11625"/>
<accession>A0A0P0P175</accession>
<organism evidence="8 9">
    <name type="scientific">Caulobacter henricii</name>
    <dbReference type="NCBI Taxonomy" id="69395"/>
    <lineage>
        <taxon>Bacteria</taxon>
        <taxon>Pseudomonadati</taxon>
        <taxon>Pseudomonadota</taxon>
        <taxon>Alphaproteobacteria</taxon>
        <taxon>Caulobacterales</taxon>
        <taxon>Caulobacteraceae</taxon>
        <taxon>Caulobacter</taxon>
    </lineage>
</organism>
<feature type="domain" description="Flagellar basal-body/hook protein C-terminal" evidence="6">
    <location>
        <begin position="196"/>
        <end position="237"/>
    </location>
</feature>
<dbReference type="PANTHER" id="PTHR30435:SF19">
    <property type="entry name" value="FLAGELLAR BASAL-BODY ROD PROTEIN FLGG"/>
    <property type="match status" value="1"/>
</dbReference>
<evidence type="ECO:0000256" key="4">
    <source>
        <dbReference type="RuleBase" id="RU362116"/>
    </source>
</evidence>
<keyword evidence="8" id="KW-0282">Flagellum</keyword>
<dbReference type="EMBL" id="CP013002">
    <property type="protein sequence ID" value="ALL13934.1"/>
    <property type="molecule type" value="Genomic_DNA"/>
</dbReference>
<dbReference type="GO" id="GO:0071978">
    <property type="term" value="P:bacterial-type flagellum-dependent swarming motility"/>
    <property type="evidence" value="ECO:0007669"/>
    <property type="project" value="TreeGrafter"/>
</dbReference>
<evidence type="ECO:0000259" key="6">
    <source>
        <dbReference type="Pfam" id="PF06429"/>
    </source>
</evidence>
<dbReference type="Pfam" id="PF22692">
    <property type="entry name" value="LlgE_F_G_D1"/>
    <property type="match status" value="1"/>
</dbReference>